<dbReference type="Proteomes" id="UP000488956">
    <property type="component" value="Unassembled WGS sequence"/>
</dbReference>
<gene>
    <name evidence="3" type="ORF">PF008_g9972</name>
    <name evidence="2" type="ORF">PF010_g10177</name>
</gene>
<evidence type="ECO:0000313" key="5">
    <source>
        <dbReference type="Proteomes" id="UP000488956"/>
    </source>
</evidence>
<sequence>MTKVDISQIDYLQHAEELAQSAQSWETKQKSLGRETVNAVRGRSNQRQKKLSCYACGRVGHQ</sequence>
<dbReference type="Proteomes" id="UP000486351">
    <property type="component" value="Unassembled WGS sequence"/>
</dbReference>
<feature type="region of interest" description="Disordered" evidence="1">
    <location>
        <begin position="24"/>
        <end position="43"/>
    </location>
</feature>
<evidence type="ECO:0000313" key="2">
    <source>
        <dbReference type="EMBL" id="KAE9113190.1"/>
    </source>
</evidence>
<evidence type="ECO:0000313" key="4">
    <source>
        <dbReference type="Proteomes" id="UP000486351"/>
    </source>
</evidence>
<reference evidence="4 5" key="1">
    <citation type="submission" date="2018-09" db="EMBL/GenBank/DDBJ databases">
        <title>Genomic investigation of the strawberry pathogen Phytophthora fragariae indicates pathogenicity is determined by transcriptional variation in three key races.</title>
        <authorList>
            <person name="Adams T.M."/>
            <person name="Armitage A.D."/>
            <person name="Sobczyk M.K."/>
            <person name="Bates H.J."/>
            <person name="Dunwell J.M."/>
            <person name="Nellist C.F."/>
            <person name="Harrison R.J."/>
        </authorList>
    </citation>
    <scope>NUCLEOTIDE SEQUENCE [LARGE SCALE GENOMIC DNA]</scope>
    <source>
        <strain evidence="3 4">NOV-77</strain>
        <strain evidence="2 5">ONT-3</strain>
    </source>
</reference>
<evidence type="ECO:0000313" key="3">
    <source>
        <dbReference type="EMBL" id="KAE9342850.1"/>
    </source>
</evidence>
<dbReference type="AlphaFoldDB" id="A0A6G0LAB4"/>
<dbReference type="EMBL" id="QXFY01000491">
    <property type="protein sequence ID" value="KAE9342850.1"/>
    <property type="molecule type" value="Genomic_DNA"/>
</dbReference>
<comment type="caution">
    <text evidence="2">The sequence shown here is derived from an EMBL/GenBank/DDBJ whole genome shotgun (WGS) entry which is preliminary data.</text>
</comment>
<protein>
    <submittedName>
        <fullName evidence="2">Uncharacterized protein</fullName>
    </submittedName>
</protein>
<name>A0A6G0LAB4_9STRA</name>
<dbReference type="EMBL" id="QXFX01000507">
    <property type="protein sequence ID" value="KAE9113190.1"/>
    <property type="molecule type" value="Genomic_DNA"/>
</dbReference>
<accession>A0A6G0LAB4</accession>
<proteinExistence type="predicted"/>
<evidence type="ECO:0000256" key="1">
    <source>
        <dbReference type="SAM" id="MobiDB-lite"/>
    </source>
</evidence>
<organism evidence="2 5">
    <name type="scientific">Phytophthora fragariae</name>
    <dbReference type="NCBI Taxonomy" id="53985"/>
    <lineage>
        <taxon>Eukaryota</taxon>
        <taxon>Sar</taxon>
        <taxon>Stramenopiles</taxon>
        <taxon>Oomycota</taxon>
        <taxon>Peronosporomycetes</taxon>
        <taxon>Peronosporales</taxon>
        <taxon>Peronosporaceae</taxon>
        <taxon>Phytophthora</taxon>
    </lineage>
</organism>